<evidence type="ECO:0000313" key="1">
    <source>
        <dbReference type="EMBL" id="MDT0608912.1"/>
    </source>
</evidence>
<protein>
    <submittedName>
        <fullName evidence="1">Uncharacterized protein</fullName>
    </submittedName>
</protein>
<evidence type="ECO:0000313" key="2">
    <source>
        <dbReference type="Proteomes" id="UP001180724"/>
    </source>
</evidence>
<gene>
    <name evidence="1" type="ORF">RM812_01420</name>
</gene>
<keyword evidence="2" id="KW-1185">Reference proteome</keyword>
<dbReference type="Proteomes" id="UP001180724">
    <property type="component" value="Unassembled WGS sequence"/>
</dbReference>
<sequence length="69" mass="7716">MAGRPGDGCNDSRETHPHWCGTCGAQRLFSTEECRLLVIVPPCPRCQSAAWKDVVDELTAPDYREAVRR</sequence>
<accession>A0ABU3AH88</accession>
<comment type="caution">
    <text evidence="1">The sequence shown here is derived from an EMBL/GenBank/DDBJ whole genome shotgun (WGS) entry which is preliminary data.</text>
</comment>
<organism evidence="1 2">
    <name type="scientific">Streptomyces lancefieldiae</name>
    <dbReference type="NCBI Taxonomy" id="3075520"/>
    <lineage>
        <taxon>Bacteria</taxon>
        <taxon>Bacillati</taxon>
        <taxon>Actinomycetota</taxon>
        <taxon>Actinomycetes</taxon>
        <taxon>Kitasatosporales</taxon>
        <taxon>Streptomycetaceae</taxon>
        <taxon>Streptomyces</taxon>
    </lineage>
</organism>
<reference evidence="1" key="1">
    <citation type="submission" date="2024-05" db="EMBL/GenBank/DDBJ databases">
        <title>30 novel species of actinomycetes from the DSMZ collection.</title>
        <authorList>
            <person name="Nouioui I."/>
        </authorList>
    </citation>
    <scope>NUCLEOTIDE SEQUENCE</scope>
    <source>
        <strain evidence="1">DSM 40712</strain>
    </source>
</reference>
<proteinExistence type="predicted"/>
<name>A0ABU3AH88_9ACTN</name>
<dbReference type="RefSeq" id="WP_311570501.1">
    <property type="nucleotide sequence ID" value="NZ_JAVRFH010000001.1"/>
</dbReference>
<dbReference type="EMBL" id="JAVRFH010000001">
    <property type="protein sequence ID" value="MDT0608912.1"/>
    <property type="molecule type" value="Genomic_DNA"/>
</dbReference>